<dbReference type="SUPFAM" id="SSF56935">
    <property type="entry name" value="Porins"/>
    <property type="match status" value="1"/>
</dbReference>
<evidence type="ECO:0000256" key="7">
    <source>
        <dbReference type="ARBA" id="ARBA00023136"/>
    </source>
</evidence>
<evidence type="ECO:0000256" key="3">
    <source>
        <dbReference type="ARBA" id="ARBA00022452"/>
    </source>
</evidence>
<dbReference type="eggNOG" id="COG4206">
    <property type="taxonomic scope" value="Bacteria"/>
</dbReference>
<evidence type="ECO:0000256" key="10">
    <source>
        <dbReference type="PROSITE-ProRule" id="PRU10144"/>
    </source>
</evidence>
<gene>
    <name evidence="15" type="ORF">OM33_02055</name>
</gene>
<evidence type="ECO:0000256" key="4">
    <source>
        <dbReference type="ARBA" id="ARBA00022692"/>
    </source>
</evidence>
<dbReference type="HOGENOM" id="CLU_010745_0_0_6"/>
<keyword evidence="5 12" id="KW-0732">Signal</keyword>
<keyword evidence="7 9" id="KW-0472">Membrane</keyword>
<evidence type="ECO:0000256" key="2">
    <source>
        <dbReference type="ARBA" id="ARBA00022448"/>
    </source>
</evidence>
<dbReference type="InterPro" id="IPR037066">
    <property type="entry name" value="Plug_dom_sf"/>
</dbReference>
<dbReference type="Gene3D" id="2.170.130.10">
    <property type="entry name" value="TonB-dependent receptor, plug domain"/>
    <property type="match status" value="1"/>
</dbReference>
<evidence type="ECO:0000256" key="12">
    <source>
        <dbReference type="SAM" id="SignalP"/>
    </source>
</evidence>
<evidence type="ECO:0000256" key="11">
    <source>
        <dbReference type="RuleBase" id="RU003357"/>
    </source>
</evidence>
<keyword evidence="4 9" id="KW-0812">Transmembrane</keyword>
<dbReference type="PROSITE" id="PS01156">
    <property type="entry name" value="TONB_DEPENDENT_REC_2"/>
    <property type="match status" value="1"/>
</dbReference>
<accession>A0A0A7EDB3</accession>
<feature type="short sequence motif" description="TonB C-terminal box" evidence="10">
    <location>
        <begin position="953"/>
        <end position="970"/>
    </location>
</feature>
<evidence type="ECO:0000313" key="16">
    <source>
        <dbReference type="Proteomes" id="UP000030341"/>
    </source>
</evidence>
<dbReference type="InterPro" id="IPR012910">
    <property type="entry name" value="Plug_dom"/>
</dbReference>
<evidence type="ECO:0000313" key="15">
    <source>
        <dbReference type="EMBL" id="AIY64071.1"/>
    </source>
</evidence>
<dbReference type="EMBL" id="CP009888">
    <property type="protein sequence ID" value="AIY64071.1"/>
    <property type="molecule type" value="Genomic_DNA"/>
</dbReference>
<reference evidence="15 16" key="1">
    <citation type="submission" date="2014-11" db="EMBL/GenBank/DDBJ databases">
        <title>Complete Genome Sequence of Pseudoalteromonas sp. Strain OCN003 Isolated from Kaneohe Bay, Oahu, Hawaii.</title>
        <authorList>
            <person name="Beurmann S."/>
            <person name="Videau P."/>
            <person name="Ushijima B."/>
            <person name="Smith A.M."/>
            <person name="Aeby G.S."/>
            <person name="Callahan S.M."/>
            <person name="Belcaid M."/>
        </authorList>
    </citation>
    <scope>NUCLEOTIDE SEQUENCE [LARGE SCALE GENOMIC DNA]</scope>
    <source>
        <strain evidence="15 16">OCN003</strain>
    </source>
</reference>
<evidence type="ECO:0000256" key="8">
    <source>
        <dbReference type="ARBA" id="ARBA00023237"/>
    </source>
</evidence>
<dbReference type="PANTHER" id="PTHR47234">
    <property type="match status" value="1"/>
</dbReference>
<comment type="subcellular location">
    <subcellularLocation>
        <location evidence="1 9">Cell outer membrane</location>
        <topology evidence="1 9">Multi-pass membrane protein</topology>
    </subcellularLocation>
</comment>
<feature type="domain" description="TonB-dependent receptor-like beta-barrel" evidence="13">
    <location>
        <begin position="433"/>
        <end position="936"/>
    </location>
</feature>
<dbReference type="InterPro" id="IPR036942">
    <property type="entry name" value="Beta-barrel_TonB_sf"/>
</dbReference>
<dbReference type="Gene3D" id="2.40.170.20">
    <property type="entry name" value="TonB-dependent receptor, beta-barrel domain"/>
    <property type="match status" value="1"/>
</dbReference>
<dbReference type="Pfam" id="PF07715">
    <property type="entry name" value="Plug"/>
    <property type="match status" value="1"/>
</dbReference>
<comment type="similarity">
    <text evidence="9 11">Belongs to the TonB-dependent receptor family.</text>
</comment>
<proteinExistence type="inferred from homology"/>
<dbReference type="Pfam" id="PF00593">
    <property type="entry name" value="TonB_dep_Rec_b-barrel"/>
    <property type="match status" value="1"/>
</dbReference>
<keyword evidence="15" id="KW-0675">Receptor</keyword>
<keyword evidence="16" id="KW-1185">Reference proteome</keyword>
<dbReference type="AlphaFoldDB" id="A0A0A7EDB3"/>
<keyword evidence="3 9" id="KW-1134">Transmembrane beta strand</keyword>
<dbReference type="KEGG" id="pseo:OM33_02055"/>
<evidence type="ECO:0000256" key="1">
    <source>
        <dbReference type="ARBA" id="ARBA00004571"/>
    </source>
</evidence>
<evidence type="ECO:0000256" key="6">
    <source>
        <dbReference type="ARBA" id="ARBA00023077"/>
    </source>
</evidence>
<keyword evidence="2 9" id="KW-0813">Transport</keyword>
<evidence type="ECO:0000256" key="9">
    <source>
        <dbReference type="PROSITE-ProRule" id="PRU01360"/>
    </source>
</evidence>
<keyword evidence="8 9" id="KW-0998">Cell outer membrane</keyword>
<sequence length="970" mass="104659">MLKNLSLLAISVKSALFAGAVATMPAMAQEETNAEGEVERIQVTGSRIARPELSQPTPIISIGQEEIAKSGLPDLGSVLADLPAVGATNTLVGNNDSNSAAGLSSADLRRLGASRTLVLVDGKRHVAGAPGSAQVDLNAIPSALIQTIEIITGGASAIYGSDAVSGVINVILRKDYEGLEFNAQYGNSTEGVGTENYSFGIVAGADMADGRGNVTFFAEQSNVAEVMANDLRQTSAWGTVTNPEDTGEDDGIADRLTVPNVMSERISRNGVINPFGSAGSIWTFNNAGVAELMPERDMTNSFAFGSFPDGCAYCFSTQDYENVYPAVAKTTVGSTFNFDLSDNVNLYSDFKYVRSDIQQQFQPSFRFGNVSINVEENAFLDNNLRQSLLDDGVTSVRFSKFFDELGNRSADNRRELFRFVTGTQGFFTLSETDFDFDVYYSYGRTDNIRKTLNDLIPDNFVAALDSVIDPETGKAACRSQVASAQGEGYEDPASVNGADCVAYNPFGLGNASAEARDWVSADVTRTDKITQQFVGGSLAFDTAEFFSLPGGAVGIATGFEYREESSETVTDEFAKAGFLTTAATPDSYGEYDVTEGFVEVSLPILAGVFLAEELTLDAAYRYADYSHAGSTDAWKVGLMWAPLEELRVRGTYGQAVRAPNITEAFSPQSPGFARVSDPCDADNIGDDADRASNCAAIGMPPGFEANDNVSVDLISGGNPNLMPEESTSLTAGFVWTPEYIENFSATVDYYDIEIEDAISFIAAQSVADNCVDATGGPDLNFCGQVDRDPETFDITLVRSGYLNAAALTTRGIEAQFNWAPNFNIDGNLKFNLLVNHLMELEDFEFQNRPDEVNVEDGELGDPSWQGRFSADYALNDWKVTWTTRFVDRSARIDLSPEGDTPEDLNPAYVGSIITHDISGTYNITDNAYIDVGIRNLTDKLPPAYISASGSNESIYDAVGRRIFTNFKVRF</sequence>
<dbReference type="STRING" id="1348114.OM33_02055"/>
<dbReference type="InterPro" id="IPR000531">
    <property type="entry name" value="Beta-barrel_TonB"/>
</dbReference>
<organism evidence="15 16">
    <name type="scientific">Pseudoalteromonas piratica</name>
    <dbReference type="NCBI Taxonomy" id="1348114"/>
    <lineage>
        <taxon>Bacteria</taxon>
        <taxon>Pseudomonadati</taxon>
        <taxon>Pseudomonadota</taxon>
        <taxon>Gammaproteobacteria</taxon>
        <taxon>Alteromonadales</taxon>
        <taxon>Pseudoalteromonadaceae</taxon>
        <taxon>Pseudoalteromonas</taxon>
    </lineage>
</organism>
<dbReference type="PROSITE" id="PS52016">
    <property type="entry name" value="TONB_DEPENDENT_REC_3"/>
    <property type="match status" value="1"/>
</dbReference>
<dbReference type="GO" id="GO:0009279">
    <property type="term" value="C:cell outer membrane"/>
    <property type="evidence" value="ECO:0007669"/>
    <property type="project" value="UniProtKB-SubCell"/>
</dbReference>
<dbReference type="InterPro" id="IPR010917">
    <property type="entry name" value="TonB_rcpt_CS"/>
</dbReference>
<dbReference type="eggNOG" id="COG4771">
    <property type="taxonomic scope" value="Bacteria"/>
</dbReference>
<dbReference type="InterPro" id="IPR039426">
    <property type="entry name" value="TonB-dep_rcpt-like"/>
</dbReference>
<evidence type="ECO:0000256" key="5">
    <source>
        <dbReference type="ARBA" id="ARBA00022729"/>
    </source>
</evidence>
<feature type="domain" description="TonB-dependent receptor plug" evidence="14">
    <location>
        <begin position="54"/>
        <end position="167"/>
    </location>
</feature>
<evidence type="ECO:0000259" key="13">
    <source>
        <dbReference type="Pfam" id="PF00593"/>
    </source>
</evidence>
<feature type="chain" id="PRO_5002039056" evidence="12">
    <location>
        <begin position="29"/>
        <end position="970"/>
    </location>
</feature>
<dbReference type="Proteomes" id="UP000030341">
    <property type="component" value="Chromosome 1"/>
</dbReference>
<evidence type="ECO:0000259" key="14">
    <source>
        <dbReference type="Pfam" id="PF07715"/>
    </source>
</evidence>
<keyword evidence="6 11" id="KW-0798">TonB box</keyword>
<name>A0A0A7EDB3_9GAMM</name>
<dbReference type="PANTHER" id="PTHR47234:SF2">
    <property type="entry name" value="TONB-DEPENDENT RECEPTOR"/>
    <property type="match status" value="1"/>
</dbReference>
<feature type="signal peptide" evidence="12">
    <location>
        <begin position="1"/>
        <end position="28"/>
    </location>
</feature>
<protein>
    <submittedName>
        <fullName evidence="15">TonB-dependent receptor</fullName>
    </submittedName>
</protein>